<keyword evidence="5" id="KW-0297">G-protein coupled receptor</keyword>
<feature type="transmembrane region" description="Helical" evidence="9">
    <location>
        <begin position="12"/>
        <end position="31"/>
    </location>
</feature>
<keyword evidence="4" id="KW-0677">Repeat</keyword>
<evidence type="ECO:0000256" key="8">
    <source>
        <dbReference type="ARBA" id="ARBA00023224"/>
    </source>
</evidence>
<evidence type="ECO:0008006" key="12">
    <source>
        <dbReference type="Google" id="ProtNLM"/>
    </source>
</evidence>
<keyword evidence="3" id="KW-0433">Leucine-rich repeat</keyword>
<evidence type="ECO:0000256" key="7">
    <source>
        <dbReference type="ARBA" id="ARBA00023180"/>
    </source>
</evidence>
<dbReference type="InterPro" id="IPR032675">
    <property type="entry name" value="LRR_dom_sf"/>
</dbReference>
<dbReference type="GO" id="GO:0005886">
    <property type="term" value="C:plasma membrane"/>
    <property type="evidence" value="ECO:0007669"/>
    <property type="project" value="UniProtKB-SubCell"/>
</dbReference>
<feature type="transmembrane region" description="Helical" evidence="9">
    <location>
        <begin position="437"/>
        <end position="459"/>
    </location>
</feature>
<keyword evidence="9" id="KW-0812">Transmembrane</keyword>
<evidence type="ECO:0000256" key="5">
    <source>
        <dbReference type="ARBA" id="ARBA00023040"/>
    </source>
</evidence>
<keyword evidence="7" id="KW-0325">Glycoprotein</keyword>
<dbReference type="AlphaFoldDB" id="A0A667ZYB8"/>
<dbReference type="GeneTree" id="ENSGT00940000160214"/>
<feature type="transmembrane region" description="Helical" evidence="9">
    <location>
        <begin position="37"/>
        <end position="57"/>
    </location>
</feature>
<evidence type="ECO:0000256" key="1">
    <source>
        <dbReference type="ARBA" id="ARBA00004651"/>
    </source>
</evidence>
<dbReference type="InterPro" id="IPR003591">
    <property type="entry name" value="Leu-rich_rpt_typical-subtyp"/>
</dbReference>
<dbReference type="GO" id="GO:0008528">
    <property type="term" value="F:G protein-coupled peptide receptor activity"/>
    <property type="evidence" value="ECO:0007669"/>
    <property type="project" value="TreeGrafter"/>
</dbReference>
<dbReference type="PANTHER" id="PTHR24372:SF71">
    <property type="entry name" value="LEUCINE-RICH REPEAT-CONTAINING G-PROTEIN COUPLED RECEPTOR 5"/>
    <property type="match status" value="1"/>
</dbReference>
<feature type="transmembrane region" description="Helical" evidence="9">
    <location>
        <begin position="479"/>
        <end position="497"/>
    </location>
</feature>
<feature type="transmembrane region" description="Helical" evidence="9">
    <location>
        <begin position="323"/>
        <end position="344"/>
    </location>
</feature>
<evidence type="ECO:0000256" key="9">
    <source>
        <dbReference type="SAM" id="Phobius"/>
    </source>
</evidence>
<accession>A0A667ZYB8</accession>
<dbReference type="Ensembl" id="ENSMMDT00005044782.1">
    <property type="protein sequence ID" value="ENSMMDP00005043903.1"/>
    <property type="gene ID" value="ENSMMDG00005020172.1"/>
</dbReference>
<keyword evidence="8" id="KW-0807">Transducer</keyword>
<evidence type="ECO:0000256" key="6">
    <source>
        <dbReference type="ARBA" id="ARBA00023170"/>
    </source>
</evidence>
<reference evidence="10" key="1">
    <citation type="submission" date="2019-06" db="EMBL/GenBank/DDBJ databases">
        <authorList>
            <consortium name="Wellcome Sanger Institute Data Sharing"/>
        </authorList>
    </citation>
    <scope>NUCLEOTIDE SEQUENCE [LARGE SCALE GENOMIC DNA]</scope>
</reference>
<reference evidence="10" key="2">
    <citation type="submission" date="2025-08" db="UniProtKB">
        <authorList>
            <consortium name="Ensembl"/>
        </authorList>
    </citation>
    <scope>IDENTIFICATION</scope>
</reference>
<keyword evidence="9" id="KW-0472">Membrane</keyword>
<sequence length="626" mass="69500">MASGDIHQEIMNDIFCLFCFLFFFLNLFLNLTNMMHLLAFILTSLGVIFGAGTRAGCPSHCRCEVDGSLWRVSCVDVGLSVIPSNLSGLTSYLDLSMNKVSRLPDYAFRNLHALQELIYIHVLGIWMMPLPRATYNWLVRRDSPQKLSHLFLARRLDANFIACLPASSFKGLTSLRHLWLDDNVLTEVPVVALAGVPTLQAVTLALNNITHIPDGAFSSLSQLVVLNSTLDYLTKFQEHNGDKTHSMHKPCKIICVAINYCVPLVLDCSVLRVAEMPFAFQCCVFLHCVKSKSPKSWNPNAADNIRKKSHPFVPRFMQLSVRFIFILSVAFNFLVLVSIFLSSASKPPSQHLLGVLFWLRFLSGVSGGTMDVRDGVIMDCFGAFGPSKETEAGSRVTGFLFTLSSQACVFLTMAFVLQHKNLSFDLNLPKAWRNLQVTFAVCCTLALAVTALPLIISLFSPCVSSSHRHSPCWGYNTALVVLNALCYTFTTVTHAFLDCHRVTLKPKGLQDAATTRMTTFLLVTNTVLFLSATLLSFSSLLPLPSLPDTQVDKSTVLLIVTALPACLDPLLYMFFSLHFREDLLHFLQKKLYRLNSGKDTQHASVNSEDADKQSCQSVEIVVSVSL</sequence>
<proteinExistence type="predicted"/>
<keyword evidence="11" id="KW-1185">Reference proteome</keyword>
<dbReference type="PANTHER" id="PTHR24372">
    <property type="entry name" value="GLYCOPROTEIN HORMONE RECEPTOR"/>
    <property type="match status" value="1"/>
</dbReference>
<evidence type="ECO:0000256" key="4">
    <source>
        <dbReference type="ARBA" id="ARBA00022737"/>
    </source>
</evidence>
<keyword evidence="9" id="KW-1133">Transmembrane helix</keyword>
<name>A0A667ZYB8_9TELE</name>
<feature type="transmembrane region" description="Helical" evidence="9">
    <location>
        <begin position="396"/>
        <end position="417"/>
    </location>
</feature>
<reference evidence="10" key="3">
    <citation type="submission" date="2025-09" db="UniProtKB">
        <authorList>
            <consortium name="Ensembl"/>
        </authorList>
    </citation>
    <scope>IDENTIFICATION</scope>
</reference>
<dbReference type="SMART" id="SM00369">
    <property type="entry name" value="LRR_TYP"/>
    <property type="match status" value="3"/>
</dbReference>
<organism evidence="10 11">
    <name type="scientific">Myripristis murdjan</name>
    <name type="common">pinecone soldierfish</name>
    <dbReference type="NCBI Taxonomy" id="586833"/>
    <lineage>
        <taxon>Eukaryota</taxon>
        <taxon>Metazoa</taxon>
        <taxon>Chordata</taxon>
        <taxon>Craniata</taxon>
        <taxon>Vertebrata</taxon>
        <taxon>Euteleostomi</taxon>
        <taxon>Actinopterygii</taxon>
        <taxon>Neopterygii</taxon>
        <taxon>Teleostei</taxon>
        <taxon>Neoteleostei</taxon>
        <taxon>Acanthomorphata</taxon>
        <taxon>Holocentriformes</taxon>
        <taxon>Holocentridae</taxon>
        <taxon>Myripristis</taxon>
    </lineage>
</organism>
<evidence type="ECO:0000313" key="11">
    <source>
        <dbReference type="Proteomes" id="UP000472263"/>
    </source>
</evidence>
<dbReference type="Gene3D" id="1.20.1070.10">
    <property type="entry name" value="Rhodopsin 7-helix transmembrane proteins"/>
    <property type="match status" value="1"/>
</dbReference>
<evidence type="ECO:0000256" key="2">
    <source>
        <dbReference type="ARBA" id="ARBA00022475"/>
    </source>
</evidence>
<keyword evidence="6" id="KW-0675">Receptor</keyword>
<dbReference type="GO" id="GO:0090263">
    <property type="term" value="P:positive regulation of canonical Wnt signaling pathway"/>
    <property type="evidence" value="ECO:0007669"/>
    <property type="project" value="TreeGrafter"/>
</dbReference>
<dbReference type="SUPFAM" id="SSF52058">
    <property type="entry name" value="L domain-like"/>
    <property type="match status" value="1"/>
</dbReference>
<dbReference type="Proteomes" id="UP000472263">
    <property type="component" value="Chromosome 6"/>
</dbReference>
<keyword evidence="2" id="KW-1003">Cell membrane</keyword>
<dbReference type="GO" id="GO:0007189">
    <property type="term" value="P:adenylate cyclase-activating G protein-coupled receptor signaling pathway"/>
    <property type="evidence" value="ECO:0007669"/>
    <property type="project" value="TreeGrafter"/>
</dbReference>
<dbReference type="Gene3D" id="3.80.10.10">
    <property type="entry name" value="Ribonuclease Inhibitor"/>
    <property type="match status" value="1"/>
</dbReference>
<protein>
    <recommendedName>
        <fullName evidence="12">G-protein coupled receptors family 1 profile domain-containing protein</fullName>
    </recommendedName>
</protein>
<feature type="transmembrane region" description="Helical" evidence="9">
    <location>
        <begin position="518"/>
        <end position="543"/>
    </location>
</feature>
<dbReference type="SUPFAM" id="SSF81321">
    <property type="entry name" value="Family A G protein-coupled receptor-like"/>
    <property type="match status" value="1"/>
</dbReference>
<feature type="transmembrane region" description="Helical" evidence="9">
    <location>
        <begin position="113"/>
        <end position="131"/>
    </location>
</feature>
<feature type="transmembrane region" description="Helical" evidence="9">
    <location>
        <begin position="555"/>
        <end position="575"/>
    </location>
</feature>
<evidence type="ECO:0000313" key="10">
    <source>
        <dbReference type="Ensembl" id="ENSMMDP00005043903.1"/>
    </source>
</evidence>
<comment type="subcellular location">
    <subcellularLocation>
        <location evidence="1">Cell membrane</location>
        <topology evidence="1">Multi-pass membrane protein</topology>
    </subcellularLocation>
</comment>
<evidence type="ECO:0000256" key="3">
    <source>
        <dbReference type="ARBA" id="ARBA00022614"/>
    </source>
</evidence>